<dbReference type="PANTHER" id="PTHR46140">
    <property type="entry name" value="VACUOLAR TRANSPORTER CHAPERONE 1-RELATED"/>
    <property type="match status" value="1"/>
</dbReference>
<feature type="transmembrane region" description="Helical" evidence="6">
    <location>
        <begin position="124"/>
        <end position="145"/>
    </location>
</feature>
<feature type="domain" description="DUF202" evidence="7">
    <location>
        <begin position="115"/>
        <end position="177"/>
    </location>
</feature>
<feature type="transmembrane region" description="Helical" evidence="6">
    <location>
        <begin position="190"/>
        <end position="210"/>
    </location>
</feature>
<dbReference type="GO" id="GO:0033254">
    <property type="term" value="C:vacuolar transporter chaperone complex"/>
    <property type="evidence" value="ECO:0007669"/>
    <property type="project" value="TreeGrafter"/>
</dbReference>
<keyword evidence="2 6" id="KW-0812">Transmembrane</keyword>
<sequence>MPDEQNTPLNPNNNDNKGESSTMGRIAHDVSENFFQPDQLDDQPSSPNCCESPTRADNRFSQGALNLLPRRGEGFRIKQKRSDNLPDTDYHAINDPTIRVRVPKKKPTPVKVEAKVWFANERTFISYLSMGMLLSTIATGLLFGAKDSVARKFAWVYAGIAAAVLIYAYVVYQQRLTMIASRHAGSFDQLWGPILICVALFVAILVNFIVRLQDAREKHGHTNPLSFTNAWKVAGEKSTWLN</sequence>
<dbReference type="Pfam" id="PF02656">
    <property type="entry name" value="DUF202"/>
    <property type="match status" value="1"/>
</dbReference>
<feature type="compositionally biased region" description="Low complexity" evidence="5">
    <location>
        <begin position="1"/>
        <end position="15"/>
    </location>
</feature>
<feature type="region of interest" description="Disordered" evidence="5">
    <location>
        <begin position="1"/>
        <end position="57"/>
    </location>
</feature>
<evidence type="ECO:0000313" key="9">
    <source>
        <dbReference type="Proteomes" id="UP000002748"/>
    </source>
</evidence>
<name>J5QUP4_TRIAS</name>
<proteinExistence type="predicted"/>
<keyword evidence="4 6" id="KW-0472">Membrane</keyword>
<evidence type="ECO:0000313" key="8">
    <source>
        <dbReference type="EMBL" id="EJT49203.1"/>
    </source>
</evidence>
<dbReference type="HOGENOM" id="CLU_1147879_0_0_1"/>
<dbReference type="KEGG" id="tasa:A1Q1_01684"/>
<dbReference type="InterPro" id="IPR051572">
    <property type="entry name" value="VTC_Complex_Subunit"/>
</dbReference>
<accession>J5QUP4</accession>
<protein>
    <submittedName>
        <fullName evidence="8">Vacuole fusion, non-autophagic-related protein</fullName>
    </submittedName>
</protein>
<evidence type="ECO:0000256" key="1">
    <source>
        <dbReference type="ARBA" id="ARBA00004127"/>
    </source>
</evidence>
<dbReference type="PANTHER" id="PTHR46140:SF2">
    <property type="entry name" value="VACUOLAR TRANSPORTER CHAPERONE 3 COMPLEX SUBUNIT 3-RELATED"/>
    <property type="match status" value="1"/>
</dbReference>
<gene>
    <name evidence="8" type="ORF">A1Q1_01684</name>
</gene>
<comment type="caution">
    <text evidence="8">The sequence shown here is derived from an EMBL/GenBank/DDBJ whole genome shotgun (WGS) entry which is preliminary data.</text>
</comment>
<reference evidence="8 9" key="1">
    <citation type="journal article" date="2012" name="Eukaryot. Cell">
        <title>Draft genome sequence of CBS 2479, the standard type strain of Trichosporon asahii.</title>
        <authorList>
            <person name="Yang R.Y."/>
            <person name="Li H.T."/>
            <person name="Zhu H."/>
            <person name="Zhou G.P."/>
            <person name="Wang M."/>
            <person name="Wang L."/>
        </authorList>
    </citation>
    <scope>NUCLEOTIDE SEQUENCE [LARGE SCALE GENOMIC DNA]</scope>
    <source>
        <strain evidence="9">ATCC 90039 / CBS 2479 / JCM 2466 / KCTC 7840 / NCYC 2677 / UAMH 7654</strain>
    </source>
</reference>
<dbReference type="VEuPathDB" id="FungiDB:A1Q1_01684"/>
<evidence type="ECO:0000256" key="2">
    <source>
        <dbReference type="ARBA" id="ARBA00022692"/>
    </source>
</evidence>
<feature type="transmembrane region" description="Helical" evidence="6">
    <location>
        <begin position="152"/>
        <end position="170"/>
    </location>
</feature>
<evidence type="ECO:0000256" key="5">
    <source>
        <dbReference type="SAM" id="MobiDB-lite"/>
    </source>
</evidence>
<comment type="subcellular location">
    <subcellularLocation>
        <location evidence="1">Endomembrane system</location>
        <topology evidence="1">Multi-pass membrane protein</topology>
    </subcellularLocation>
</comment>
<dbReference type="RefSeq" id="XP_014180198.1">
    <property type="nucleotide sequence ID" value="XM_014324723.1"/>
</dbReference>
<evidence type="ECO:0000256" key="3">
    <source>
        <dbReference type="ARBA" id="ARBA00022989"/>
    </source>
</evidence>
<organism evidence="8 9">
    <name type="scientific">Trichosporon asahii var. asahii (strain ATCC 90039 / CBS 2479 / JCM 2466 / KCTC 7840 / NBRC 103889/ NCYC 2677 / UAMH 7654)</name>
    <name type="common">Yeast</name>
    <dbReference type="NCBI Taxonomy" id="1186058"/>
    <lineage>
        <taxon>Eukaryota</taxon>
        <taxon>Fungi</taxon>
        <taxon>Dikarya</taxon>
        <taxon>Basidiomycota</taxon>
        <taxon>Agaricomycotina</taxon>
        <taxon>Tremellomycetes</taxon>
        <taxon>Trichosporonales</taxon>
        <taxon>Trichosporonaceae</taxon>
        <taxon>Trichosporon</taxon>
    </lineage>
</organism>
<evidence type="ECO:0000256" key="4">
    <source>
        <dbReference type="ARBA" id="ARBA00023136"/>
    </source>
</evidence>
<dbReference type="AlphaFoldDB" id="J5QUP4"/>
<dbReference type="InterPro" id="IPR003807">
    <property type="entry name" value="DUF202"/>
</dbReference>
<keyword evidence="3 6" id="KW-1133">Transmembrane helix</keyword>
<dbReference type="GeneID" id="25985198"/>
<dbReference type="GO" id="GO:0012505">
    <property type="term" value="C:endomembrane system"/>
    <property type="evidence" value="ECO:0007669"/>
    <property type="project" value="UniProtKB-SubCell"/>
</dbReference>
<dbReference type="OrthoDB" id="2243669at2759"/>
<dbReference type="Proteomes" id="UP000002748">
    <property type="component" value="Unassembled WGS sequence"/>
</dbReference>
<evidence type="ECO:0000256" key="6">
    <source>
        <dbReference type="SAM" id="Phobius"/>
    </source>
</evidence>
<dbReference type="EMBL" id="ALBS01000177">
    <property type="protein sequence ID" value="EJT49203.1"/>
    <property type="molecule type" value="Genomic_DNA"/>
</dbReference>
<dbReference type="GO" id="GO:0000329">
    <property type="term" value="C:fungal-type vacuole membrane"/>
    <property type="evidence" value="ECO:0007669"/>
    <property type="project" value="TreeGrafter"/>
</dbReference>
<evidence type="ECO:0000259" key="7">
    <source>
        <dbReference type="Pfam" id="PF02656"/>
    </source>
</evidence>
<feature type="compositionally biased region" description="Polar residues" evidence="5">
    <location>
        <begin position="42"/>
        <end position="51"/>
    </location>
</feature>